<protein>
    <recommendedName>
        <fullName evidence="3">DUF3472 domain-containing protein</fullName>
    </recommendedName>
</protein>
<evidence type="ECO:0000313" key="1">
    <source>
        <dbReference type="EMBL" id="TFZ04552.1"/>
    </source>
</evidence>
<accession>A0A4Z0C0V9</accession>
<comment type="caution">
    <text evidence="1">The sequence shown here is derived from an EMBL/GenBank/DDBJ whole genome shotgun (WGS) entry which is preliminary data.</text>
</comment>
<dbReference type="Proteomes" id="UP000297564">
    <property type="component" value="Unassembled WGS sequence"/>
</dbReference>
<evidence type="ECO:0000313" key="2">
    <source>
        <dbReference type="Proteomes" id="UP000297564"/>
    </source>
</evidence>
<dbReference type="EMBL" id="SMLL01000001">
    <property type="protein sequence ID" value="TFZ04552.1"/>
    <property type="molecule type" value="Genomic_DNA"/>
</dbReference>
<dbReference type="AlphaFoldDB" id="A0A4Z0C0V9"/>
<sequence length="202" mass="22235">MTLTIEREPSPPGTYFWAQQFMPAGPVDHGGYFGLQTGGTIGNQVVGKMLIFSIWNAVEAQAGPSATAQPFGGEGIGYSVRRAFAWQENVPYTFRMQRQADPLWWALDISAPGMEPIHLGRIRVTQQVGLGHWLPQFTEYFTQLPGCHAMPPARAVFSNLMFDQYQVAAQDPTTYGPCRDWARSTIVNGASVHETGIASAEQ</sequence>
<dbReference type="InterPro" id="IPR021862">
    <property type="entry name" value="DUF3472"/>
</dbReference>
<dbReference type="OrthoDB" id="6014523at2"/>
<proteinExistence type="predicted"/>
<dbReference type="Pfam" id="PF11958">
    <property type="entry name" value="DUF3472"/>
    <property type="match status" value="1"/>
</dbReference>
<organism evidence="1 2">
    <name type="scientific">Ramlibacter rhizophilus</name>
    <dbReference type="NCBI Taxonomy" id="1781167"/>
    <lineage>
        <taxon>Bacteria</taxon>
        <taxon>Pseudomonadati</taxon>
        <taxon>Pseudomonadota</taxon>
        <taxon>Betaproteobacteria</taxon>
        <taxon>Burkholderiales</taxon>
        <taxon>Comamonadaceae</taxon>
        <taxon>Ramlibacter</taxon>
    </lineage>
</organism>
<evidence type="ECO:0008006" key="3">
    <source>
        <dbReference type="Google" id="ProtNLM"/>
    </source>
</evidence>
<gene>
    <name evidence="1" type="ORF">EZ242_02040</name>
</gene>
<reference evidence="1 2" key="1">
    <citation type="submission" date="2019-03" db="EMBL/GenBank/DDBJ databases">
        <title>Ramlibacter rhizophilus CCTCC AB2015357, whole genome shotgun sequence.</title>
        <authorList>
            <person name="Zhang X."/>
            <person name="Feng G."/>
            <person name="Zhu H."/>
        </authorList>
    </citation>
    <scope>NUCLEOTIDE SEQUENCE [LARGE SCALE GENOMIC DNA]</scope>
    <source>
        <strain evidence="1 2">CCTCC AB2015357</strain>
    </source>
</reference>
<name>A0A4Z0C0V9_9BURK</name>
<keyword evidence="2" id="KW-1185">Reference proteome</keyword>